<dbReference type="OrthoDB" id="9774495at2"/>
<gene>
    <name evidence="8" type="ORF">EDC52_103205</name>
</gene>
<dbReference type="CDD" id="cd06502">
    <property type="entry name" value="TA_like"/>
    <property type="match status" value="1"/>
</dbReference>
<comment type="caution">
    <text evidence="8">The sequence shown here is derived from an EMBL/GenBank/DDBJ whole genome shotgun (WGS) entry which is preliminary data.</text>
</comment>
<dbReference type="GO" id="GO:0008732">
    <property type="term" value="F:L-allo-threonine aldolase activity"/>
    <property type="evidence" value="ECO:0007669"/>
    <property type="project" value="TreeGrafter"/>
</dbReference>
<dbReference type="Pfam" id="PF01212">
    <property type="entry name" value="Beta_elim_lyase"/>
    <property type="match status" value="1"/>
</dbReference>
<keyword evidence="9" id="KW-1185">Reference proteome</keyword>
<dbReference type="InterPro" id="IPR023603">
    <property type="entry name" value="Low_specificity_L-TA-like"/>
</dbReference>
<evidence type="ECO:0000313" key="9">
    <source>
        <dbReference type="Proteomes" id="UP000295719"/>
    </source>
</evidence>
<dbReference type="InterPro" id="IPR015421">
    <property type="entry name" value="PyrdxlP-dep_Trfase_major"/>
</dbReference>
<comment type="cofactor">
    <cofactor evidence="1">
        <name>pyridoxal 5'-phosphate</name>
        <dbReference type="ChEBI" id="CHEBI:597326"/>
    </cofactor>
</comment>
<protein>
    <submittedName>
        <fullName evidence="8">L-threonine aldolase</fullName>
    </submittedName>
</protein>
<dbReference type="Gene3D" id="3.90.1150.10">
    <property type="entry name" value="Aspartate Aminotransferase, domain 1"/>
    <property type="match status" value="1"/>
</dbReference>
<dbReference type="FunFam" id="3.40.640.10:FF:000030">
    <property type="entry name" value="Low-specificity L-threonine aldolase"/>
    <property type="match status" value="1"/>
</dbReference>
<evidence type="ECO:0000256" key="2">
    <source>
        <dbReference type="ARBA" id="ARBA00006966"/>
    </source>
</evidence>
<dbReference type="SUPFAM" id="SSF53383">
    <property type="entry name" value="PLP-dependent transferases"/>
    <property type="match status" value="1"/>
</dbReference>
<keyword evidence="4" id="KW-0663">Pyridoxal phosphate</keyword>
<comment type="similarity">
    <text evidence="2">Belongs to the threonine aldolase family.</text>
</comment>
<dbReference type="GO" id="GO:0006567">
    <property type="term" value="P:L-threonine catabolic process"/>
    <property type="evidence" value="ECO:0007669"/>
    <property type="project" value="TreeGrafter"/>
</dbReference>
<keyword evidence="5" id="KW-0456">Lyase</keyword>
<dbReference type="InterPro" id="IPR001597">
    <property type="entry name" value="ArAA_b-elim_lyase/Thr_aldolase"/>
</dbReference>
<dbReference type="GO" id="GO:0006545">
    <property type="term" value="P:glycine biosynthetic process"/>
    <property type="evidence" value="ECO:0007669"/>
    <property type="project" value="TreeGrafter"/>
</dbReference>
<name>A0A4V2W528_9GAMM</name>
<feature type="modified residue" description="N6-(pyridoxal phosphate)lysine" evidence="6">
    <location>
        <position position="197"/>
    </location>
</feature>
<reference evidence="8 9" key="1">
    <citation type="submission" date="2019-03" db="EMBL/GenBank/DDBJ databases">
        <title>Genomic Encyclopedia of Type Strains, Phase IV (KMG-IV): sequencing the most valuable type-strain genomes for metagenomic binning, comparative biology and taxonomic classification.</title>
        <authorList>
            <person name="Goeker M."/>
        </authorList>
    </citation>
    <scope>NUCLEOTIDE SEQUENCE [LARGE SCALE GENOMIC DNA]</scope>
    <source>
        <strain evidence="8 9">DSM 19580</strain>
    </source>
</reference>
<dbReference type="InterPro" id="IPR015422">
    <property type="entry name" value="PyrdxlP-dep_Trfase_small"/>
</dbReference>
<evidence type="ECO:0000313" key="8">
    <source>
        <dbReference type="EMBL" id="TCV98119.1"/>
    </source>
</evidence>
<evidence type="ECO:0000256" key="3">
    <source>
        <dbReference type="ARBA" id="ARBA00011881"/>
    </source>
</evidence>
<dbReference type="InterPro" id="IPR015424">
    <property type="entry name" value="PyrdxlP-dep_Trfase"/>
</dbReference>
<evidence type="ECO:0000259" key="7">
    <source>
        <dbReference type="Pfam" id="PF01212"/>
    </source>
</evidence>
<sequence length="350" mass="38103">MIDLRSDTVTLPSADMRRLMAEAEVGDDVYGDDPTVAALEADGARLSAKEASLFFPSGTQANLVALLTHCQRGEEYIVGQKAHNYLFEAGGAAVLGSIQPQPLDAAADATLPLAEVEAAIKPDDFHFARTRLLSLENTHNGKVVPQAYLRQAWEFTRQKKLGLHIDGARIFNAVVAQNLALSDITRYCDTLTICLSKGLGAPVGSLLCGSEAYIHQAKRWRKMVGGGMRQAGILAAAGRYALQHNVDRLREDHDNAQWLEQQLAALGVEIIAPGAQTNMLFIRQPAELAAKLGPWMLQNGIRLSSGQVTRLVTHLNISSTDLEKVVDCWKAFLEHHEELASAPVTGVYFK</sequence>
<evidence type="ECO:0000256" key="6">
    <source>
        <dbReference type="PIRSR" id="PIRSR017617-1"/>
    </source>
</evidence>
<dbReference type="Proteomes" id="UP000295719">
    <property type="component" value="Unassembled WGS sequence"/>
</dbReference>
<dbReference type="NCBIfam" id="NF007825">
    <property type="entry name" value="PRK10534.1"/>
    <property type="match status" value="1"/>
</dbReference>
<evidence type="ECO:0000256" key="1">
    <source>
        <dbReference type="ARBA" id="ARBA00001933"/>
    </source>
</evidence>
<evidence type="ECO:0000256" key="4">
    <source>
        <dbReference type="ARBA" id="ARBA00022898"/>
    </source>
</evidence>
<dbReference type="AlphaFoldDB" id="A0A4V2W528"/>
<dbReference type="PANTHER" id="PTHR48097">
    <property type="entry name" value="L-THREONINE ALDOLASE-RELATED"/>
    <property type="match status" value="1"/>
</dbReference>
<dbReference type="PANTHER" id="PTHR48097:SF9">
    <property type="entry name" value="L-THREONINE ALDOLASE"/>
    <property type="match status" value="1"/>
</dbReference>
<organism evidence="8 9">
    <name type="scientific">Biostraticola tofi</name>
    <dbReference type="NCBI Taxonomy" id="466109"/>
    <lineage>
        <taxon>Bacteria</taxon>
        <taxon>Pseudomonadati</taxon>
        <taxon>Pseudomonadota</taxon>
        <taxon>Gammaproteobacteria</taxon>
        <taxon>Enterobacterales</taxon>
        <taxon>Bruguierivoracaceae</taxon>
        <taxon>Biostraticola</taxon>
    </lineage>
</organism>
<dbReference type="PIRSF" id="PIRSF017617">
    <property type="entry name" value="Thr_aldolase"/>
    <property type="match status" value="1"/>
</dbReference>
<dbReference type="RefSeq" id="WP_131864879.1">
    <property type="nucleotide sequence ID" value="NZ_SMCR01000003.1"/>
</dbReference>
<proteinExistence type="inferred from homology"/>
<comment type="subunit">
    <text evidence="3">Homotetramer.</text>
</comment>
<feature type="domain" description="Aromatic amino acid beta-eliminating lyase/threonine aldolase" evidence="7">
    <location>
        <begin position="3"/>
        <end position="283"/>
    </location>
</feature>
<dbReference type="EMBL" id="SMCR01000003">
    <property type="protein sequence ID" value="TCV98119.1"/>
    <property type="molecule type" value="Genomic_DNA"/>
</dbReference>
<dbReference type="NCBIfam" id="NF041359">
    <property type="entry name" value="GntG_guanitoxin"/>
    <property type="match status" value="1"/>
</dbReference>
<accession>A0A4V2W528</accession>
<evidence type="ECO:0000256" key="5">
    <source>
        <dbReference type="ARBA" id="ARBA00023239"/>
    </source>
</evidence>
<dbReference type="Gene3D" id="3.40.640.10">
    <property type="entry name" value="Type I PLP-dependent aspartate aminotransferase-like (Major domain)"/>
    <property type="match status" value="1"/>
</dbReference>
<dbReference type="GO" id="GO:0005829">
    <property type="term" value="C:cytosol"/>
    <property type="evidence" value="ECO:0007669"/>
    <property type="project" value="TreeGrafter"/>
</dbReference>